<gene>
    <name evidence="6" type="ORF">DOO78_08290</name>
</gene>
<keyword evidence="4" id="KW-0804">Transcription</keyword>
<dbReference type="EMBL" id="QLIX01000004">
    <property type="protein sequence ID" value="RAI59583.1"/>
    <property type="molecule type" value="Genomic_DNA"/>
</dbReference>
<dbReference type="CDD" id="cd05466">
    <property type="entry name" value="PBP2_LTTR_substrate"/>
    <property type="match status" value="1"/>
</dbReference>
<comment type="caution">
    <text evidence="6">The sequence shown here is derived from an EMBL/GenBank/DDBJ whole genome shotgun (WGS) entry which is preliminary data.</text>
</comment>
<dbReference type="InterPro" id="IPR000847">
    <property type="entry name" value="LysR_HTH_N"/>
</dbReference>
<dbReference type="Proteomes" id="UP000249065">
    <property type="component" value="Unassembled WGS sequence"/>
</dbReference>
<dbReference type="Gene3D" id="1.10.10.10">
    <property type="entry name" value="Winged helix-like DNA-binding domain superfamily/Winged helix DNA-binding domain"/>
    <property type="match status" value="1"/>
</dbReference>
<dbReference type="RefSeq" id="WP_111469271.1">
    <property type="nucleotide sequence ID" value="NZ_QLIX01000004.1"/>
</dbReference>
<protein>
    <submittedName>
        <fullName evidence="6">LysR family transcriptional regulator</fullName>
    </submittedName>
</protein>
<reference evidence="7" key="1">
    <citation type="submission" date="2018-06" db="EMBL/GenBank/DDBJ databases">
        <authorList>
            <person name="Khan S.A."/>
        </authorList>
    </citation>
    <scope>NUCLEOTIDE SEQUENCE [LARGE SCALE GENOMIC DNA]</scope>
    <source>
        <strain evidence="7">DB-1506</strain>
    </source>
</reference>
<proteinExistence type="inferred from homology"/>
<keyword evidence="3" id="KW-0238">DNA-binding</keyword>
<dbReference type="SUPFAM" id="SSF53850">
    <property type="entry name" value="Periplasmic binding protein-like II"/>
    <property type="match status" value="1"/>
</dbReference>
<evidence type="ECO:0000313" key="6">
    <source>
        <dbReference type="EMBL" id="RAI59583.1"/>
    </source>
</evidence>
<dbReference type="InterPro" id="IPR036388">
    <property type="entry name" value="WH-like_DNA-bd_sf"/>
</dbReference>
<evidence type="ECO:0000259" key="5">
    <source>
        <dbReference type="PROSITE" id="PS50931"/>
    </source>
</evidence>
<organism evidence="6 7">
    <name type="scientific">Roseicella frigidaeris</name>
    <dbReference type="NCBI Taxonomy" id="2230885"/>
    <lineage>
        <taxon>Bacteria</taxon>
        <taxon>Pseudomonadati</taxon>
        <taxon>Pseudomonadota</taxon>
        <taxon>Alphaproteobacteria</taxon>
        <taxon>Acetobacterales</taxon>
        <taxon>Roseomonadaceae</taxon>
        <taxon>Roseicella</taxon>
    </lineage>
</organism>
<evidence type="ECO:0000256" key="1">
    <source>
        <dbReference type="ARBA" id="ARBA00009437"/>
    </source>
</evidence>
<dbReference type="AlphaFoldDB" id="A0A327MC31"/>
<dbReference type="GO" id="GO:0003700">
    <property type="term" value="F:DNA-binding transcription factor activity"/>
    <property type="evidence" value="ECO:0007669"/>
    <property type="project" value="InterPro"/>
</dbReference>
<keyword evidence="7" id="KW-1185">Reference proteome</keyword>
<evidence type="ECO:0000256" key="2">
    <source>
        <dbReference type="ARBA" id="ARBA00023015"/>
    </source>
</evidence>
<dbReference type="SUPFAM" id="SSF46785">
    <property type="entry name" value="Winged helix' DNA-binding domain"/>
    <property type="match status" value="1"/>
</dbReference>
<name>A0A327MC31_9PROT</name>
<dbReference type="PRINTS" id="PR00039">
    <property type="entry name" value="HTHLYSR"/>
</dbReference>
<dbReference type="Gene3D" id="3.40.190.10">
    <property type="entry name" value="Periplasmic binding protein-like II"/>
    <property type="match status" value="2"/>
</dbReference>
<dbReference type="InterPro" id="IPR005119">
    <property type="entry name" value="LysR_subst-bd"/>
</dbReference>
<dbReference type="PROSITE" id="PS50931">
    <property type="entry name" value="HTH_LYSR"/>
    <property type="match status" value="1"/>
</dbReference>
<feature type="domain" description="HTH lysR-type" evidence="5">
    <location>
        <begin position="2"/>
        <end position="59"/>
    </location>
</feature>
<accession>A0A327MC31</accession>
<dbReference type="OrthoDB" id="9791253at2"/>
<evidence type="ECO:0000256" key="3">
    <source>
        <dbReference type="ARBA" id="ARBA00023125"/>
    </source>
</evidence>
<dbReference type="PANTHER" id="PTHR30126:SF77">
    <property type="entry name" value="TRANSCRIPTIONAL REGULATORY PROTEIN"/>
    <property type="match status" value="1"/>
</dbReference>
<dbReference type="Pfam" id="PF03466">
    <property type="entry name" value="LysR_substrate"/>
    <property type="match status" value="1"/>
</dbReference>
<comment type="similarity">
    <text evidence="1">Belongs to the LysR transcriptional regulatory family.</text>
</comment>
<dbReference type="GO" id="GO:0000976">
    <property type="term" value="F:transcription cis-regulatory region binding"/>
    <property type="evidence" value="ECO:0007669"/>
    <property type="project" value="TreeGrafter"/>
</dbReference>
<evidence type="ECO:0000313" key="7">
    <source>
        <dbReference type="Proteomes" id="UP000249065"/>
    </source>
</evidence>
<dbReference type="InterPro" id="IPR036390">
    <property type="entry name" value="WH_DNA-bd_sf"/>
</dbReference>
<sequence>MLSLRQIEAFQAVVESGSFHGAARRLGTTQPAISKRIAEMEAALGVVLFDRSRKQVTLTLAGEMLLPESRAMLDLRARMTNAVLDPTLFAGTVRIGVTELVALTFLPNWVSAVREAFPRLRLRPEVGLAGTFLRGLREAALDLAILPGQRPVEALLDSRPLGAVEMAWMRRPVAAAEAGPIPAAALSSHVVLAQSEGSGLQAAANAWLAEQGATPDVVLSSNSLSALCSLTIAGLGTALLPRARFAAQVVAGRLQEVTTEPALPPLPYWVVFRRDGLHRITGCMAELAEATADFARGDTL</sequence>
<keyword evidence="2" id="KW-0805">Transcription regulation</keyword>
<dbReference type="FunFam" id="1.10.10.10:FF:000001">
    <property type="entry name" value="LysR family transcriptional regulator"/>
    <property type="match status" value="1"/>
</dbReference>
<evidence type="ECO:0000256" key="4">
    <source>
        <dbReference type="ARBA" id="ARBA00023163"/>
    </source>
</evidence>
<dbReference type="PANTHER" id="PTHR30126">
    <property type="entry name" value="HTH-TYPE TRANSCRIPTIONAL REGULATOR"/>
    <property type="match status" value="1"/>
</dbReference>
<dbReference type="Pfam" id="PF00126">
    <property type="entry name" value="HTH_1"/>
    <property type="match status" value="1"/>
</dbReference>